<feature type="compositionally biased region" description="Acidic residues" evidence="11">
    <location>
        <begin position="89"/>
        <end position="103"/>
    </location>
</feature>
<feature type="region of interest" description="Disordered" evidence="11">
    <location>
        <begin position="43"/>
        <end position="64"/>
    </location>
</feature>
<dbReference type="PANTHER" id="PTHR13445:SF3">
    <property type="entry name" value="U5 SMALL NUCLEAR RIBONUCLEOPROTEIN TSSC4"/>
    <property type="match status" value="1"/>
</dbReference>
<proteinExistence type="inferred from homology"/>
<keyword evidence="7" id="KW-0508">mRNA splicing</keyword>
<evidence type="ECO:0000256" key="5">
    <source>
        <dbReference type="ARBA" id="ARBA00022664"/>
    </source>
</evidence>
<feature type="region of interest" description="Disordered" evidence="11">
    <location>
        <begin position="157"/>
        <end position="176"/>
    </location>
</feature>
<keyword evidence="12" id="KW-1185">Reference proteome</keyword>
<evidence type="ECO:0000256" key="7">
    <source>
        <dbReference type="ARBA" id="ARBA00023187"/>
    </source>
</evidence>
<evidence type="ECO:0000256" key="1">
    <source>
        <dbReference type="ARBA" id="ARBA00004123"/>
    </source>
</evidence>
<protein>
    <recommendedName>
        <fullName evidence="9">U5 small nuclear ribonucleoprotein TSSC4</fullName>
    </recommendedName>
</protein>
<dbReference type="InterPro" id="IPR029338">
    <property type="entry name" value="TSSC4"/>
</dbReference>
<feature type="compositionally biased region" description="Basic and acidic residues" evidence="11">
    <location>
        <begin position="43"/>
        <end position="62"/>
    </location>
</feature>
<dbReference type="GO" id="GO:0005681">
    <property type="term" value="C:spliceosomal complex"/>
    <property type="evidence" value="ECO:0007669"/>
    <property type="project" value="UniProtKB-KW"/>
</dbReference>
<evidence type="ECO:0000256" key="11">
    <source>
        <dbReference type="SAM" id="MobiDB-lite"/>
    </source>
</evidence>
<evidence type="ECO:0000256" key="9">
    <source>
        <dbReference type="ARBA" id="ARBA00035304"/>
    </source>
</evidence>
<dbReference type="RefSeq" id="XP_038988799.1">
    <property type="nucleotide sequence ID" value="XM_039132871.1"/>
</dbReference>
<evidence type="ECO:0000313" key="12">
    <source>
        <dbReference type="Proteomes" id="UP000228380"/>
    </source>
</evidence>
<sequence>MFLFICSLGGGQVGVKWLFGSRLFESVPGSSFPRSSWSVADGEVERREWNRERGAGSDRDDNPCSSAFVESGFFAKKLKGARDTKKDQFEDDLDEPDDCEDGDGSGGGGEDVRDDGDIEEREIRSSIGMDPTLDNEVLIGREESIHVHPDLPEPCQISREQQQHPPPPPHGSVRASGLQTRAWPPALYLTLYSRCCLHLI</sequence>
<reference evidence="13" key="2">
    <citation type="submission" date="2025-08" db="UniProtKB">
        <authorList>
            <consortium name="RefSeq"/>
        </authorList>
    </citation>
    <scope>IDENTIFICATION</scope>
    <source>
        <tissue evidence="13">Young leaves</tissue>
    </source>
</reference>
<evidence type="ECO:0000256" key="3">
    <source>
        <dbReference type="ARBA" id="ARBA00010362"/>
    </source>
</evidence>
<dbReference type="GO" id="GO:0008380">
    <property type="term" value="P:RNA splicing"/>
    <property type="evidence" value="ECO:0007669"/>
    <property type="project" value="UniProtKB-KW"/>
</dbReference>
<keyword evidence="4" id="KW-0963">Cytoplasm</keyword>
<gene>
    <name evidence="13" type="primary">LOC120112883</name>
</gene>
<dbReference type="AlphaFoldDB" id="A0A8B9AZD4"/>
<accession>A0A8B9AZD4</accession>
<evidence type="ECO:0000256" key="4">
    <source>
        <dbReference type="ARBA" id="ARBA00022490"/>
    </source>
</evidence>
<dbReference type="GO" id="GO:0005737">
    <property type="term" value="C:cytoplasm"/>
    <property type="evidence" value="ECO:0007669"/>
    <property type="project" value="UniProtKB-SubCell"/>
</dbReference>
<dbReference type="PANTHER" id="PTHR13445">
    <property type="entry name" value="TUMOR SUPPRESSING SUBTRANSFERABLE CANDIDATE 4 TSSC4"/>
    <property type="match status" value="1"/>
</dbReference>
<evidence type="ECO:0000256" key="2">
    <source>
        <dbReference type="ARBA" id="ARBA00004496"/>
    </source>
</evidence>
<dbReference type="Proteomes" id="UP000228380">
    <property type="component" value="Chromosome 1"/>
</dbReference>
<comment type="subcellular location">
    <subcellularLocation>
        <location evidence="2">Cytoplasm</location>
    </subcellularLocation>
    <subcellularLocation>
        <location evidence="1">Nucleus</location>
    </subcellularLocation>
</comment>
<reference evidence="12" key="1">
    <citation type="journal article" date="2019" name="Nat. Commun.">
        <title>Genome-wide association mapping of date palm fruit traits.</title>
        <authorList>
            <person name="Hazzouri K.M."/>
            <person name="Gros-Balthazard M."/>
            <person name="Flowers J.M."/>
            <person name="Copetti D."/>
            <person name="Lemansour A."/>
            <person name="Lebrun M."/>
            <person name="Masmoudi K."/>
            <person name="Ferrand S."/>
            <person name="Dhar M.I."/>
            <person name="Fresquez Z.A."/>
            <person name="Rosas U."/>
            <person name="Zhang J."/>
            <person name="Talag J."/>
            <person name="Lee S."/>
            <person name="Kudrna D."/>
            <person name="Powell R.F."/>
            <person name="Leitch I.J."/>
            <person name="Krueger R.R."/>
            <person name="Wing R.A."/>
            <person name="Amiri K.M.A."/>
            <person name="Purugganan M.D."/>
        </authorList>
    </citation>
    <scope>NUCLEOTIDE SEQUENCE [LARGE SCALE GENOMIC DNA]</scope>
    <source>
        <strain evidence="12">cv. Khalas</strain>
    </source>
</reference>
<dbReference type="OrthoDB" id="1906282at2759"/>
<organism evidence="12 13">
    <name type="scientific">Phoenix dactylifera</name>
    <name type="common">Date palm</name>
    <dbReference type="NCBI Taxonomy" id="42345"/>
    <lineage>
        <taxon>Eukaryota</taxon>
        <taxon>Viridiplantae</taxon>
        <taxon>Streptophyta</taxon>
        <taxon>Embryophyta</taxon>
        <taxon>Tracheophyta</taxon>
        <taxon>Spermatophyta</taxon>
        <taxon>Magnoliopsida</taxon>
        <taxon>Liliopsida</taxon>
        <taxon>Arecaceae</taxon>
        <taxon>Coryphoideae</taxon>
        <taxon>Phoeniceae</taxon>
        <taxon>Phoenix</taxon>
    </lineage>
</organism>
<feature type="region of interest" description="Disordered" evidence="11">
    <location>
        <begin position="80"/>
        <end position="117"/>
    </location>
</feature>
<keyword evidence="6" id="KW-0747">Spliceosome</keyword>
<evidence type="ECO:0000256" key="10">
    <source>
        <dbReference type="ARBA" id="ARBA00045970"/>
    </source>
</evidence>
<dbReference type="GeneID" id="120112883"/>
<evidence type="ECO:0000256" key="6">
    <source>
        <dbReference type="ARBA" id="ARBA00022728"/>
    </source>
</evidence>
<evidence type="ECO:0000313" key="13">
    <source>
        <dbReference type="RefSeq" id="XP_038988799.1"/>
    </source>
</evidence>
<dbReference type="KEGG" id="pda:120112883"/>
<comment type="similarity">
    <text evidence="3">Belongs to the TSSC4 family.</text>
</comment>
<keyword evidence="8" id="KW-0539">Nucleus</keyword>
<keyword evidence="5" id="KW-0507">mRNA processing</keyword>
<comment type="function">
    <text evidence="10">Protein associated with the U5 snRNP, during its maturation and its post-splicing recycling and which is required for spliceosomal tri-snRNP complex assembly in the nucleus. Has a molecular sequestering activity and transiently hinders SNRNP200 binding sites for constitutive splicing factors that intervene later during the assembly of the spliceosome and splicing. Together with its molecular sequestering activity, may also function as a molecular adapter and placeholder, coordinating the assembly of the U5 snRNP and its association with the U4/U6 di-snRNP.</text>
</comment>
<dbReference type="GO" id="GO:0006397">
    <property type="term" value="P:mRNA processing"/>
    <property type="evidence" value="ECO:0007669"/>
    <property type="project" value="UniProtKB-KW"/>
</dbReference>
<name>A0A8B9AZD4_PHODC</name>
<evidence type="ECO:0000256" key="8">
    <source>
        <dbReference type="ARBA" id="ARBA00023242"/>
    </source>
</evidence>